<feature type="domain" description="DUF6791" evidence="1">
    <location>
        <begin position="10"/>
        <end position="164"/>
    </location>
</feature>
<dbReference type="Proteomes" id="UP001148313">
    <property type="component" value="Unassembled WGS sequence"/>
</dbReference>
<keyword evidence="2" id="KW-0548">Nucleotidyltransferase</keyword>
<evidence type="ECO:0000313" key="3">
    <source>
        <dbReference type="Proteomes" id="UP001148313"/>
    </source>
</evidence>
<keyword evidence="2" id="KW-0808">Transferase</keyword>
<sequence>MSRQLINRSEDLQRLASEGFAIRIEAGHLLVEEIPFLDENGCIRHGVFACPLDATDEATLPPRDHVMSFSGGMPHDRHGKPLAALGLTSPRCSVIGSLVFQHGFSNKLRGPRGPRSYESFYEKVITYGDIIIGEVQAIDPSATARVGALPTSDTENDPFVYPDSASARAGTVELASKFKDEIVAFIGLGGTGGYILDHVAKTPVCETRLIDGDRLYPFNTFRAPGAPHKSELQPPPYKVDYYAHRYGLIKRNIIPHAVNLTPETFYLLDRTTFAFVSIDPCPEKAAIMAELERRALPFVDSGMGLHKGSNGIGGTLRAVLSTEANRDRVRPHIPVDPGGRDPIYENNIQISDLNSLNANMAVQLWKSFRGFYADFGEPVWLYQVETRQFIREAA</sequence>
<dbReference type="SUPFAM" id="SSF69572">
    <property type="entry name" value="Activating enzymes of the ubiquitin-like proteins"/>
    <property type="match status" value="1"/>
</dbReference>
<dbReference type="EMBL" id="JAPJZH010000026">
    <property type="protein sequence ID" value="MDA4848621.1"/>
    <property type="molecule type" value="Genomic_DNA"/>
</dbReference>
<evidence type="ECO:0000259" key="1">
    <source>
        <dbReference type="Pfam" id="PF20590"/>
    </source>
</evidence>
<evidence type="ECO:0000313" key="2">
    <source>
        <dbReference type="EMBL" id="MDA4848621.1"/>
    </source>
</evidence>
<proteinExistence type="predicted"/>
<dbReference type="InterPro" id="IPR046741">
    <property type="entry name" value="DUF6791"/>
</dbReference>
<dbReference type="Gene3D" id="3.40.50.720">
    <property type="entry name" value="NAD(P)-binding Rossmann-like Domain"/>
    <property type="match status" value="1"/>
</dbReference>
<organism evidence="2 3">
    <name type="scientific">Hoeflea poritis</name>
    <dbReference type="NCBI Taxonomy" id="2993659"/>
    <lineage>
        <taxon>Bacteria</taxon>
        <taxon>Pseudomonadati</taxon>
        <taxon>Pseudomonadota</taxon>
        <taxon>Alphaproteobacteria</taxon>
        <taxon>Hyphomicrobiales</taxon>
        <taxon>Rhizobiaceae</taxon>
        <taxon>Hoeflea</taxon>
    </lineage>
</organism>
<gene>
    <name evidence="2" type="ORF">OOZ53_24910</name>
</gene>
<dbReference type="GO" id="GO:0016779">
    <property type="term" value="F:nucleotidyltransferase activity"/>
    <property type="evidence" value="ECO:0007669"/>
    <property type="project" value="UniProtKB-KW"/>
</dbReference>
<reference evidence="2" key="1">
    <citation type="submission" date="2022-11" db="EMBL/GenBank/DDBJ databases">
        <title>Hoeflea poritis sp. nov., isolated from scleractinian coral Porites lutea.</title>
        <authorList>
            <person name="Zhang G."/>
            <person name="Wei Q."/>
            <person name="Cai L."/>
        </authorList>
    </citation>
    <scope>NUCLEOTIDE SEQUENCE</scope>
    <source>
        <strain evidence="2">E7-10</strain>
    </source>
</reference>
<comment type="caution">
    <text evidence="2">The sequence shown here is derived from an EMBL/GenBank/DDBJ whole genome shotgun (WGS) entry which is preliminary data.</text>
</comment>
<dbReference type="RefSeq" id="WP_271092495.1">
    <property type="nucleotide sequence ID" value="NZ_JAPJZH010000026.1"/>
</dbReference>
<keyword evidence="3" id="KW-1185">Reference proteome</keyword>
<dbReference type="Pfam" id="PF20590">
    <property type="entry name" value="DUF6791"/>
    <property type="match status" value="1"/>
</dbReference>
<dbReference type="InterPro" id="IPR035985">
    <property type="entry name" value="Ubiquitin-activating_enz"/>
</dbReference>
<name>A0ABT4VV97_9HYPH</name>
<protein>
    <submittedName>
        <fullName evidence="2">ThiF family adenylyltransferase</fullName>
    </submittedName>
</protein>
<accession>A0ABT4VV97</accession>